<organism evidence="8 9">
    <name type="scientific">Oryzias sinensis</name>
    <name type="common">Chinese medaka</name>
    <dbReference type="NCBI Taxonomy" id="183150"/>
    <lineage>
        <taxon>Eukaryota</taxon>
        <taxon>Metazoa</taxon>
        <taxon>Chordata</taxon>
        <taxon>Craniata</taxon>
        <taxon>Vertebrata</taxon>
        <taxon>Euteleostomi</taxon>
        <taxon>Actinopterygii</taxon>
        <taxon>Neopterygii</taxon>
        <taxon>Teleostei</taxon>
        <taxon>Neoteleostei</taxon>
        <taxon>Acanthomorphata</taxon>
        <taxon>Ovalentaria</taxon>
        <taxon>Atherinomorphae</taxon>
        <taxon>Beloniformes</taxon>
        <taxon>Adrianichthyidae</taxon>
        <taxon>Oryziinae</taxon>
        <taxon>Oryzias</taxon>
    </lineage>
</organism>
<sequence>MNWAKTSQRKKKIIICVLAASIVTLILGLGLGLGLELQSCKSKVPPGTSCRDRCYQPFDDEIPGCRCDSNCAATGSCCFDFHDICTIPTQQWECTKIRCGEKRLTQSKCHCSDDCLSAGDCCTNYKHICQGETKEWVEGECEDLSTPSCPAGFKLQPLLLVSLDGLRAEYMQTWSTVMPVLNKIRTCGTSASYMQPAFPSKTFPNHYTIVTGLYPESNGLIDNTMYDPVFNATFSLSNSEKNNPDWYLGQPVWHTAKNQGLKSGTFFWPGSDVEINGSFPNIYKPYDGDVPFEERVLTVLKWLQLPDNERPDFYTLYLEEPDKSGHSFGPVSGGIIISLQGVDKIIGQLMNGLKQIGLDRCLNIVILADHGMEEISCDRKEAMQDLGVDTSLYVVTEGPFGRIRAKNCKKPDQKITPYLKAHLPKRFHYANSRRIEDVSVLVEPKWLNPGSLTFCFGGNHGYDNDAESMHALFLSYGPKFQFRTEVEPFSSIELYNLMCDVLEITPSENNGTHGSMNHALRNPYHTPVHPVEQSAPGQCPLVSLVPEDDLGCSCSSLLLPFVCFRHINLRLLQANLTVALVVYLNVSADQQYDALLMSNVVPMYPRFKEIWDFFHNSLLKKYAFLYNEINVVTGPVFDYNYNGWYDTPDQILESLPGTNISIPTHYFVLMTSCGDSTQTVSSCTGQLQTASLLLPHRADASESCKEASRWVEDHMWFHQARVRDVELITGLDFYQGSKRPVAELLKTKTRPTFNRDPCVP</sequence>
<dbReference type="InterPro" id="IPR044929">
    <property type="entry name" value="DNA/RNA_non-sp_Endonuclease_sf"/>
</dbReference>
<proteinExistence type="predicted"/>
<evidence type="ECO:0000256" key="5">
    <source>
        <dbReference type="ARBA" id="ARBA00023157"/>
    </source>
</evidence>
<evidence type="ECO:0000256" key="1">
    <source>
        <dbReference type="ARBA" id="ARBA00004613"/>
    </source>
</evidence>
<dbReference type="InterPro" id="IPR036024">
    <property type="entry name" value="Somatomedin_B-like_dom_sf"/>
</dbReference>
<dbReference type="PROSITE" id="PS50958">
    <property type="entry name" value="SMB_2"/>
    <property type="match status" value="2"/>
</dbReference>
<dbReference type="InterPro" id="IPR001212">
    <property type="entry name" value="Somatomedin_B_dom"/>
</dbReference>
<dbReference type="PROSITE" id="PS00524">
    <property type="entry name" value="SMB_1"/>
    <property type="match status" value="2"/>
</dbReference>
<dbReference type="Pfam" id="PF01033">
    <property type="entry name" value="Somatomedin_B"/>
    <property type="match status" value="2"/>
</dbReference>
<dbReference type="FunFam" id="4.10.410.20:FF:000013">
    <property type="entry name" value="Uncharacterized protein"/>
    <property type="match status" value="1"/>
</dbReference>
<dbReference type="Gene3D" id="4.10.410.20">
    <property type="match status" value="2"/>
</dbReference>
<dbReference type="PANTHER" id="PTHR10151:SF107">
    <property type="entry name" value="ECTONUCLEOTIDE PYROPHOSPHATASE_PHOSPHODIESTERASE FAMILY MEMBER 3"/>
    <property type="match status" value="1"/>
</dbReference>
<comment type="subcellular location">
    <subcellularLocation>
        <location evidence="1">Secreted</location>
    </subcellularLocation>
</comment>
<dbReference type="InterPro" id="IPR044925">
    <property type="entry name" value="His-Me_finger_sf"/>
</dbReference>
<dbReference type="GeneTree" id="ENSGT00940000156034"/>
<feature type="domain" description="SMB" evidence="7">
    <location>
        <begin position="90"/>
        <end position="134"/>
    </location>
</feature>
<dbReference type="Pfam" id="PF01663">
    <property type="entry name" value="Phosphodiest"/>
    <property type="match status" value="1"/>
</dbReference>
<dbReference type="SMART" id="SM00892">
    <property type="entry name" value="Endonuclease_NS"/>
    <property type="match status" value="1"/>
</dbReference>
<reference evidence="8" key="1">
    <citation type="submission" date="2025-08" db="UniProtKB">
        <authorList>
            <consortium name="Ensembl"/>
        </authorList>
    </citation>
    <scope>IDENTIFICATION</scope>
</reference>
<dbReference type="InterPro" id="IPR020821">
    <property type="entry name" value="ENPP1-3/EXOG-like_nuc-like"/>
</dbReference>
<keyword evidence="2" id="KW-0964">Secreted</keyword>
<dbReference type="InterPro" id="IPR017850">
    <property type="entry name" value="Alkaline_phosphatase_core_sf"/>
</dbReference>
<dbReference type="GO" id="GO:0046872">
    <property type="term" value="F:metal ion binding"/>
    <property type="evidence" value="ECO:0007669"/>
    <property type="project" value="UniProtKB-KW"/>
</dbReference>
<dbReference type="GO" id="GO:0047429">
    <property type="term" value="F:nucleoside triphosphate diphosphatase activity"/>
    <property type="evidence" value="ECO:0007669"/>
    <property type="project" value="TreeGrafter"/>
</dbReference>
<evidence type="ECO:0000313" key="8">
    <source>
        <dbReference type="Ensembl" id="ENSOSIP00000035785.1"/>
    </source>
</evidence>
<evidence type="ECO:0000256" key="4">
    <source>
        <dbReference type="ARBA" id="ARBA00022801"/>
    </source>
</evidence>
<accession>A0A8C7Z1Q4</accession>
<dbReference type="InterPro" id="IPR001604">
    <property type="entry name" value="Endo_G_ENPP1-like_dom"/>
</dbReference>
<evidence type="ECO:0000256" key="6">
    <source>
        <dbReference type="ARBA" id="ARBA00023180"/>
    </source>
</evidence>
<dbReference type="Gene3D" id="3.40.570.10">
    <property type="entry name" value="Extracellular Endonuclease, subunit A"/>
    <property type="match status" value="1"/>
</dbReference>
<keyword evidence="3" id="KW-0479">Metal-binding</keyword>
<name>A0A8C7Z1Q4_9TELE</name>
<dbReference type="GO" id="GO:0009143">
    <property type="term" value="P:nucleoside triphosphate catabolic process"/>
    <property type="evidence" value="ECO:0007669"/>
    <property type="project" value="TreeGrafter"/>
</dbReference>
<feature type="domain" description="SMB" evidence="7">
    <location>
        <begin position="46"/>
        <end position="89"/>
    </location>
</feature>
<dbReference type="SUPFAM" id="SSF54060">
    <property type="entry name" value="His-Me finger endonucleases"/>
    <property type="match status" value="1"/>
</dbReference>
<dbReference type="SUPFAM" id="SSF53649">
    <property type="entry name" value="Alkaline phosphatase-like"/>
    <property type="match status" value="1"/>
</dbReference>
<evidence type="ECO:0000313" key="9">
    <source>
        <dbReference type="Proteomes" id="UP000694383"/>
    </source>
</evidence>
<dbReference type="Ensembl" id="ENSOSIT00000037735.1">
    <property type="protein sequence ID" value="ENSOSIP00000035785.1"/>
    <property type="gene ID" value="ENSOSIG00000017871.1"/>
</dbReference>
<evidence type="ECO:0000256" key="2">
    <source>
        <dbReference type="ARBA" id="ARBA00022525"/>
    </source>
</evidence>
<dbReference type="AlphaFoldDB" id="A0A8C7Z1Q4"/>
<dbReference type="GO" id="GO:0003676">
    <property type="term" value="F:nucleic acid binding"/>
    <property type="evidence" value="ECO:0007669"/>
    <property type="project" value="InterPro"/>
</dbReference>
<dbReference type="PANTHER" id="PTHR10151">
    <property type="entry name" value="ECTONUCLEOTIDE PYROPHOSPHATASE/PHOSPHODIESTERASE"/>
    <property type="match status" value="1"/>
</dbReference>
<keyword evidence="9" id="KW-1185">Reference proteome</keyword>
<keyword evidence="5" id="KW-1015">Disulfide bond</keyword>
<evidence type="ECO:0000256" key="3">
    <source>
        <dbReference type="ARBA" id="ARBA00022723"/>
    </source>
</evidence>
<dbReference type="FunFam" id="4.10.410.20:FF:000001">
    <property type="entry name" value="Ectonucleotide pyrophosphatase/phosphodiesterase family member 2"/>
    <property type="match status" value="1"/>
</dbReference>
<dbReference type="Proteomes" id="UP000694383">
    <property type="component" value="Unplaced"/>
</dbReference>
<dbReference type="InterPro" id="IPR002591">
    <property type="entry name" value="Phosphodiest/P_Trfase"/>
</dbReference>
<evidence type="ECO:0000259" key="7">
    <source>
        <dbReference type="PROSITE" id="PS50958"/>
    </source>
</evidence>
<reference evidence="8" key="2">
    <citation type="submission" date="2025-09" db="UniProtKB">
        <authorList>
            <consortium name="Ensembl"/>
        </authorList>
    </citation>
    <scope>IDENTIFICATION</scope>
</reference>
<dbReference type="CDD" id="cd16018">
    <property type="entry name" value="Enpp"/>
    <property type="match status" value="1"/>
</dbReference>
<dbReference type="SMART" id="SM00477">
    <property type="entry name" value="NUC"/>
    <property type="match status" value="1"/>
</dbReference>
<dbReference type="GO" id="GO:0005576">
    <property type="term" value="C:extracellular region"/>
    <property type="evidence" value="ECO:0007669"/>
    <property type="project" value="UniProtKB-SubCell"/>
</dbReference>
<dbReference type="SMART" id="SM00201">
    <property type="entry name" value="SO"/>
    <property type="match status" value="2"/>
</dbReference>
<keyword evidence="4" id="KW-0378">Hydrolase</keyword>
<dbReference type="SUPFAM" id="SSF90188">
    <property type="entry name" value="Somatomedin B domain"/>
    <property type="match status" value="2"/>
</dbReference>
<protein>
    <recommendedName>
        <fullName evidence="7">SMB domain-containing protein</fullName>
    </recommendedName>
</protein>
<keyword evidence="6" id="KW-0325">Glycoprotein</keyword>
<dbReference type="Gene3D" id="3.40.720.10">
    <property type="entry name" value="Alkaline Phosphatase, subunit A"/>
    <property type="match status" value="1"/>
</dbReference>